<gene>
    <name evidence="4" type="ORF">PAL_GLEAN10016438</name>
</gene>
<proteinExistence type="predicted"/>
<dbReference type="InterPro" id="IPR008380">
    <property type="entry name" value="HAD-SF_hydro_IG_5-nucl"/>
</dbReference>
<dbReference type="InterPro" id="IPR036412">
    <property type="entry name" value="HAD-like_sf"/>
</dbReference>
<organism evidence="4 5">
    <name type="scientific">Pteropus alecto</name>
    <name type="common">Black flying fox</name>
    <dbReference type="NCBI Taxonomy" id="9402"/>
    <lineage>
        <taxon>Eukaryota</taxon>
        <taxon>Metazoa</taxon>
        <taxon>Chordata</taxon>
        <taxon>Craniata</taxon>
        <taxon>Vertebrata</taxon>
        <taxon>Euteleostomi</taxon>
        <taxon>Mammalia</taxon>
        <taxon>Eutheria</taxon>
        <taxon>Laurasiatheria</taxon>
        <taxon>Chiroptera</taxon>
        <taxon>Yinpterochiroptera</taxon>
        <taxon>Pteropodoidea</taxon>
        <taxon>Pteropodidae</taxon>
        <taxon>Pteropodinae</taxon>
        <taxon>Pteropus</taxon>
    </lineage>
</organism>
<dbReference type="AlphaFoldDB" id="L5KU38"/>
<dbReference type="STRING" id="9402.L5KU38"/>
<accession>L5KU38</accession>
<keyword evidence="2" id="KW-0378">Hydrolase</keyword>
<evidence type="ECO:0000313" key="4">
    <source>
        <dbReference type="EMBL" id="ELK14964.1"/>
    </source>
</evidence>
<dbReference type="GO" id="GO:0046872">
    <property type="term" value="F:metal ion binding"/>
    <property type="evidence" value="ECO:0007669"/>
    <property type="project" value="UniProtKB-KW"/>
</dbReference>
<name>L5KU38_PTEAL</name>
<dbReference type="EMBL" id="KB030554">
    <property type="protein sequence ID" value="ELK14964.1"/>
    <property type="molecule type" value="Genomic_DNA"/>
</dbReference>
<evidence type="ECO:0000256" key="3">
    <source>
        <dbReference type="ARBA" id="ARBA00022842"/>
    </source>
</evidence>
<keyword evidence="3" id="KW-0460">Magnesium</keyword>
<reference evidence="5" key="1">
    <citation type="journal article" date="2013" name="Science">
        <title>Comparative analysis of bat genomes provides insight into the evolution of flight and immunity.</title>
        <authorList>
            <person name="Zhang G."/>
            <person name="Cowled C."/>
            <person name="Shi Z."/>
            <person name="Huang Z."/>
            <person name="Bishop-Lilly K.A."/>
            <person name="Fang X."/>
            <person name="Wynne J.W."/>
            <person name="Xiong Z."/>
            <person name="Baker M.L."/>
            <person name="Zhao W."/>
            <person name="Tachedjian M."/>
            <person name="Zhu Y."/>
            <person name="Zhou P."/>
            <person name="Jiang X."/>
            <person name="Ng J."/>
            <person name="Yang L."/>
            <person name="Wu L."/>
            <person name="Xiao J."/>
            <person name="Feng Y."/>
            <person name="Chen Y."/>
            <person name="Sun X."/>
            <person name="Zhang Y."/>
            <person name="Marsh G.A."/>
            <person name="Crameri G."/>
            <person name="Broder C.C."/>
            <person name="Frey K.G."/>
            <person name="Wang L.F."/>
            <person name="Wang J."/>
        </authorList>
    </citation>
    <scope>NUCLEOTIDE SEQUENCE [LARGE SCALE GENOMIC DNA]</scope>
</reference>
<keyword evidence="5" id="KW-1185">Reference proteome</keyword>
<evidence type="ECO:0000256" key="2">
    <source>
        <dbReference type="ARBA" id="ARBA00022801"/>
    </source>
</evidence>
<protein>
    <submittedName>
        <fullName evidence="4">5'-nucleotidase domain-containing protein 2</fullName>
    </submittedName>
</protein>
<keyword evidence="1" id="KW-0479">Metal-binding</keyword>
<dbReference type="Proteomes" id="UP000010552">
    <property type="component" value="Unassembled WGS sequence"/>
</dbReference>
<dbReference type="SUPFAM" id="SSF56784">
    <property type="entry name" value="HAD-like"/>
    <property type="match status" value="1"/>
</dbReference>
<sequence length="125" mass="14535">MIHLYGDTQHIGKGPPIEQVMDISLLEVALLSCFVGHFLSHSLEFDQAHLYKDVTDDTQEMHMQDFMHQWIEQDMEKYTLRGSKTVAHGKQLFLTVNSSLSSADKRMCTWLYWQGKLFAILRMVD</sequence>
<evidence type="ECO:0000313" key="5">
    <source>
        <dbReference type="Proteomes" id="UP000010552"/>
    </source>
</evidence>
<dbReference type="GO" id="GO:0016787">
    <property type="term" value="F:hydrolase activity"/>
    <property type="evidence" value="ECO:0007669"/>
    <property type="project" value="UniProtKB-KW"/>
</dbReference>
<evidence type="ECO:0000256" key="1">
    <source>
        <dbReference type="ARBA" id="ARBA00022723"/>
    </source>
</evidence>
<dbReference type="InParanoid" id="L5KU38"/>
<dbReference type="Pfam" id="PF05761">
    <property type="entry name" value="5_nucleotid"/>
    <property type="match status" value="1"/>
</dbReference>